<keyword evidence="2" id="KW-1185">Reference proteome</keyword>
<proteinExistence type="predicted"/>
<sequence>MTKNVKIYNQSTSEVDWKYLEASQQLQLDKQTYGSDYIHLYVDDIEGDWLENWDWEDDLTDYIDAFYHHCEQGNYQFAFDTLKAGDDLLNQSKNYEKCLELYSYLVERLELQDPKQSEINHQEILNLAKQRILELQKQKQGEDMSEQIIFNMNEEKITRLEYIQKLLEKIYNGVIRKTWKFQGDFTIQLMGDVYDLRGKASSGDFVVNFGVCEEFKDDLGYYLNIKNGLNSEEEIAKERYIDDTLSDVSGQHGTFNFSFQEFNLIKEYLEKIEKASWQVKLSDLDALPE</sequence>
<accession>A0ACC5Q233</accession>
<dbReference type="EMBL" id="JADEWF010000037">
    <property type="protein sequence ID" value="MBE9219528.1"/>
    <property type="molecule type" value="Genomic_DNA"/>
</dbReference>
<evidence type="ECO:0000313" key="2">
    <source>
        <dbReference type="Proteomes" id="UP000597867"/>
    </source>
</evidence>
<evidence type="ECO:0000313" key="1">
    <source>
        <dbReference type="EMBL" id="MBE9219528.1"/>
    </source>
</evidence>
<gene>
    <name evidence="1" type="ORF">IQ222_12155</name>
</gene>
<protein>
    <submittedName>
        <fullName evidence="1">Uncharacterized protein</fullName>
    </submittedName>
</protein>
<organism evidence="1 2">
    <name type="scientific">Dolichospermum flos-aquae LEGE 04289</name>
    <dbReference type="NCBI Taxonomy" id="1828708"/>
    <lineage>
        <taxon>Bacteria</taxon>
        <taxon>Bacillati</taxon>
        <taxon>Cyanobacteriota</taxon>
        <taxon>Cyanophyceae</taxon>
        <taxon>Nostocales</taxon>
        <taxon>Aphanizomenonaceae</taxon>
        <taxon>Dolichospermum</taxon>
    </lineage>
</organism>
<dbReference type="Proteomes" id="UP000597867">
    <property type="component" value="Unassembled WGS sequence"/>
</dbReference>
<reference evidence="1" key="1">
    <citation type="submission" date="2020-10" db="EMBL/GenBank/DDBJ databases">
        <authorList>
            <person name="Castelo-Branco R."/>
            <person name="Eusebio N."/>
            <person name="Adriana R."/>
            <person name="Vieira A."/>
            <person name="Brugerolle De Fraissinette N."/>
            <person name="Rezende De Castro R."/>
            <person name="Schneider M.P."/>
            <person name="Vasconcelos V."/>
            <person name="Leao P.N."/>
        </authorList>
    </citation>
    <scope>NUCLEOTIDE SEQUENCE</scope>
    <source>
        <strain evidence="1">LEGE 04289</strain>
    </source>
</reference>
<name>A0ACC5Q233_DOLFA</name>
<comment type="caution">
    <text evidence="1">The sequence shown here is derived from an EMBL/GenBank/DDBJ whole genome shotgun (WGS) entry which is preliminary data.</text>
</comment>